<evidence type="ECO:0000256" key="5">
    <source>
        <dbReference type="NCBIfam" id="TIGR01378"/>
    </source>
</evidence>
<dbReference type="PANTHER" id="PTHR41299">
    <property type="entry name" value="THIAMINE PYROPHOSPHOKINASE"/>
    <property type="match status" value="1"/>
</dbReference>
<dbReference type="InterPro" id="IPR036371">
    <property type="entry name" value="TPK_B1-bd_sf"/>
</dbReference>
<evidence type="ECO:0000259" key="6">
    <source>
        <dbReference type="SMART" id="SM00983"/>
    </source>
</evidence>
<feature type="domain" description="Thiamin pyrophosphokinase thiamin-binding" evidence="6">
    <location>
        <begin position="151"/>
        <end position="209"/>
    </location>
</feature>
<dbReference type="RefSeq" id="WP_377601509.1">
    <property type="nucleotide sequence ID" value="NZ_JBHUME010000005.1"/>
</dbReference>
<evidence type="ECO:0000313" key="8">
    <source>
        <dbReference type="Proteomes" id="UP001597541"/>
    </source>
</evidence>
<dbReference type="InterPro" id="IPR006282">
    <property type="entry name" value="Thi_PPkinase"/>
</dbReference>
<evidence type="ECO:0000256" key="1">
    <source>
        <dbReference type="ARBA" id="ARBA00022679"/>
    </source>
</evidence>
<keyword evidence="1 7" id="KW-0808">Transferase</keyword>
<dbReference type="InterPro" id="IPR007371">
    <property type="entry name" value="TPK_catalytic"/>
</dbReference>
<dbReference type="SUPFAM" id="SSF63862">
    <property type="entry name" value="Thiamin pyrophosphokinase, substrate-binding domain"/>
    <property type="match status" value="1"/>
</dbReference>
<keyword evidence="8" id="KW-1185">Reference proteome</keyword>
<evidence type="ECO:0000313" key="7">
    <source>
        <dbReference type="EMBL" id="MFD2612204.1"/>
    </source>
</evidence>
<evidence type="ECO:0000256" key="3">
    <source>
        <dbReference type="ARBA" id="ARBA00022777"/>
    </source>
</evidence>
<keyword evidence="3" id="KW-0418">Kinase</keyword>
<organism evidence="7 8">
    <name type="scientific">Paenibacillus gansuensis</name>
    <dbReference type="NCBI Taxonomy" id="306542"/>
    <lineage>
        <taxon>Bacteria</taxon>
        <taxon>Bacillati</taxon>
        <taxon>Bacillota</taxon>
        <taxon>Bacilli</taxon>
        <taxon>Bacillales</taxon>
        <taxon>Paenibacillaceae</taxon>
        <taxon>Paenibacillus</taxon>
    </lineage>
</organism>
<protein>
    <recommendedName>
        <fullName evidence="5">Thiamine diphosphokinase</fullName>
        <ecNumber evidence="5">2.7.6.2</ecNumber>
    </recommendedName>
</protein>
<accession>A0ABW5PAR4</accession>
<dbReference type="SUPFAM" id="SSF63999">
    <property type="entry name" value="Thiamin pyrophosphokinase, catalytic domain"/>
    <property type="match status" value="1"/>
</dbReference>
<dbReference type="EMBL" id="JBHUME010000005">
    <property type="protein sequence ID" value="MFD2612204.1"/>
    <property type="molecule type" value="Genomic_DNA"/>
</dbReference>
<keyword evidence="4" id="KW-0067">ATP-binding</keyword>
<dbReference type="Gene3D" id="3.40.50.10240">
    <property type="entry name" value="Thiamin pyrophosphokinase, catalytic domain"/>
    <property type="match status" value="1"/>
</dbReference>
<dbReference type="CDD" id="cd07995">
    <property type="entry name" value="TPK"/>
    <property type="match status" value="1"/>
</dbReference>
<keyword evidence="2" id="KW-0547">Nucleotide-binding</keyword>
<dbReference type="NCBIfam" id="TIGR01378">
    <property type="entry name" value="thi_PPkinase"/>
    <property type="match status" value="1"/>
</dbReference>
<dbReference type="SMART" id="SM00983">
    <property type="entry name" value="TPK_B1_binding"/>
    <property type="match status" value="1"/>
</dbReference>
<comment type="caution">
    <text evidence="7">The sequence shown here is derived from an EMBL/GenBank/DDBJ whole genome shotgun (WGS) entry which is preliminary data.</text>
</comment>
<dbReference type="Pfam" id="PF04263">
    <property type="entry name" value="TPK_catalytic"/>
    <property type="match status" value="1"/>
</dbReference>
<evidence type="ECO:0000256" key="4">
    <source>
        <dbReference type="ARBA" id="ARBA00022840"/>
    </source>
</evidence>
<reference evidence="8" key="1">
    <citation type="journal article" date="2019" name="Int. J. Syst. Evol. Microbiol.">
        <title>The Global Catalogue of Microorganisms (GCM) 10K type strain sequencing project: providing services to taxonomists for standard genome sequencing and annotation.</title>
        <authorList>
            <consortium name="The Broad Institute Genomics Platform"/>
            <consortium name="The Broad Institute Genome Sequencing Center for Infectious Disease"/>
            <person name="Wu L."/>
            <person name="Ma J."/>
        </authorList>
    </citation>
    <scope>NUCLEOTIDE SEQUENCE [LARGE SCALE GENOMIC DNA]</scope>
    <source>
        <strain evidence="8">KCTC 3950</strain>
    </source>
</reference>
<sequence length="215" mass="23614">MRKMGKRILIFTGGSLSDWAVEEIQDGDFLIGADRGAHFLIQHGKVPHVAVGDFDSVTEEEFGRIQRTSLETISCDALEKDLTDTELAFDLALSYDAEEIVIIGALGTRFDHSLANVHLLVKGLAKHVLCKIVDQKNEILLADRPMQIVKGKYSHVSLLPLTPQVTGITLEGFQYPLTNAVLTLGQSLGISNRLLDESGIVHLETGQLLIIKSRD</sequence>
<dbReference type="InterPro" id="IPR036759">
    <property type="entry name" value="TPK_catalytic_sf"/>
</dbReference>
<dbReference type="EC" id="2.7.6.2" evidence="5"/>
<dbReference type="Pfam" id="PF04265">
    <property type="entry name" value="TPK_B1_binding"/>
    <property type="match status" value="1"/>
</dbReference>
<gene>
    <name evidence="7" type="ORF">ACFSUF_07140</name>
</gene>
<dbReference type="GO" id="GO:0004788">
    <property type="term" value="F:thiamine diphosphokinase activity"/>
    <property type="evidence" value="ECO:0007669"/>
    <property type="project" value="UniProtKB-EC"/>
</dbReference>
<dbReference type="InterPro" id="IPR053149">
    <property type="entry name" value="TPK"/>
</dbReference>
<name>A0ABW5PAR4_9BACL</name>
<dbReference type="Proteomes" id="UP001597541">
    <property type="component" value="Unassembled WGS sequence"/>
</dbReference>
<evidence type="ECO:0000256" key="2">
    <source>
        <dbReference type="ARBA" id="ARBA00022741"/>
    </source>
</evidence>
<proteinExistence type="predicted"/>
<dbReference type="InterPro" id="IPR007373">
    <property type="entry name" value="Thiamin_PyroPKinase_B1-bd"/>
</dbReference>
<dbReference type="PANTHER" id="PTHR41299:SF1">
    <property type="entry name" value="THIAMINE PYROPHOSPHOKINASE"/>
    <property type="match status" value="1"/>
</dbReference>